<dbReference type="AlphaFoldDB" id="A0A8H7BCY5"/>
<accession>A0A8H7BCY5</accession>
<dbReference type="EMBL" id="JABAYA010000833">
    <property type="protein sequence ID" value="KAF7720424.1"/>
    <property type="molecule type" value="Genomic_DNA"/>
</dbReference>
<protein>
    <submittedName>
        <fullName evidence="2">Uncharacterized protein</fullName>
    </submittedName>
</protein>
<reference evidence="2" key="1">
    <citation type="submission" date="2020-01" db="EMBL/GenBank/DDBJ databases">
        <title>Genome Sequencing of Three Apophysomyces-Like Fungal Strains Confirms a Novel Fungal Genus in the Mucoromycota with divergent Burkholderia-like Endosymbiotic Bacteria.</title>
        <authorList>
            <person name="Stajich J.E."/>
            <person name="Macias A.M."/>
            <person name="Carter-House D."/>
            <person name="Lovett B."/>
            <person name="Kasson L.R."/>
            <person name="Berry K."/>
            <person name="Grigoriev I."/>
            <person name="Chang Y."/>
            <person name="Spatafora J."/>
            <person name="Kasson M.T."/>
        </authorList>
    </citation>
    <scope>NUCLEOTIDE SEQUENCE</scope>
    <source>
        <strain evidence="2">NRRL A-21654</strain>
    </source>
</reference>
<name>A0A8H7BCY5_9FUNG</name>
<proteinExistence type="predicted"/>
<feature type="region of interest" description="Disordered" evidence="1">
    <location>
        <begin position="106"/>
        <end position="136"/>
    </location>
</feature>
<evidence type="ECO:0000313" key="2">
    <source>
        <dbReference type="EMBL" id="KAF7720424.1"/>
    </source>
</evidence>
<evidence type="ECO:0000313" key="3">
    <source>
        <dbReference type="Proteomes" id="UP000605846"/>
    </source>
</evidence>
<keyword evidence="3" id="KW-1185">Reference proteome</keyword>
<organism evidence="2 3">
    <name type="scientific">Apophysomyces ossiformis</name>
    <dbReference type="NCBI Taxonomy" id="679940"/>
    <lineage>
        <taxon>Eukaryota</taxon>
        <taxon>Fungi</taxon>
        <taxon>Fungi incertae sedis</taxon>
        <taxon>Mucoromycota</taxon>
        <taxon>Mucoromycotina</taxon>
        <taxon>Mucoromycetes</taxon>
        <taxon>Mucorales</taxon>
        <taxon>Mucorineae</taxon>
        <taxon>Mucoraceae</taxon>
        <taxon>Apophysomyces</taxon>
    </lineage>
</organism>
<evidence type="ECO:0000256" key="1">
    <source>
        <dbReference type="SAM" id="MobiDB-lite"/>
    </source>
</evidence>
<comment type="caution">
    <text evidence="2">The sequence shown here is derived from an EMBL/GenBank/DDBJ whole genome shotgun (WGS) entry which is preliminary data.</text>
</comment>
<feature type="compositionally biased region" description="Basic and acidic residues" evidence="1">
    <location>
        <begin position="120"/>
        <end position="130"/>
    </location>
</feature>
<sequence>MSRNCIRSLTPSRAFESLSQVFEVVSTSSSITPQVQSYAAHCNNYSKNPKFHKDFISCFNAKKVAINDEEIQRNADSLAQKSINIASNLTDTALSKVQEATLETLEARGNTSNDSNDDNNTIHDIEHCDDNSEDEDPVWRSMLAHSPQPLELQSAPALQYTPEKPKLTIDQIQELQSTCCIAIS</sequence>
<dbReference type="OrthoDB" id="2404656at2759"/>
<feature type="non-terminal residue" evidence="2">
    <location>
        <position position="1"/>
    </location>
</feature>
<dbReference type="Proteomes" id="UP000605846">
    <property type="component" value="Unassembled WGS sequence"/>
</dbReference>
<gene>
    <name evidence="2" type="ORF">EC973_009051</name>
</gene>